<evidence type="ECO:0000313" key="4">
    <source>
        <dbReference type="Proteomes" id="UP000481454"/>
    </source>
</evidence>
<dbReference type="InterPro" id="IPR046461">
    <property type="entry name" value="TerL_ATPase"/>
</dbReference>
<dbReference type="Pfam" id="PF03354">
    <property type="entry name" value="TerL_ATPase"/>
    <property type="match status" value="1"/>
</dbReference>
<dbReference type="PANTHER" id="PTHR41287">
    <property type="match status" value="1"/>
</dbReference>
<sequence>MSGEELFGIIYTYAEDVVNGKVVACEKHKWACKRFIEDINKIQKEEFPYYFDLDEVLDFYEWARLFKHRTGIVKGQRIEIIPWQLFIAGNLFGWKNKKTDFRRFKKAFISVGRKNAKSELLSLIATYECFITDDNSEIYLTGWNKDGSDIVYREINYHLSHPYEKDFFKGKYKTAYGKITHLKSGSFIQPLSREAKNTDNANNPSLAIVDEYKDHVTSEIYDNLNTGMTRPNALIVIISTAGTNINCPMMFEYKYVSKVLNPDIKDVENDEYFIMICELEKDDDIKDEKVWPKANPIVTLTEFGMEKLRGDLKVALDAPEKMRIFKTKNMNIWCDDREDGYMNMEKWEKAETEKNLEDFTGEPCILGVDLSTKLDLTSISFEFFLDGEYYTFQHSWIPDEAYQRRLREGKYRFDLWVEEGNLTVCPGAVIDYGYVKEYFQDIERKYKIKILEIAYDPMNATQFIQELEFEGYVCVEVRQGPFTLNEPTKDYRDKLYEGKVKHGKDGLYSWSASNAVATQHKQEYIMLDKKKSHEKIDPMAATINAHYRATKKLQVITGDIFYSPPI</sequence>
<feature type="domain" description="Terminase large subunit-like endonuclease" evidence="2">
    <location>
        <begin position="267"/>
        <end position="550"/>
    </location>
</feature>
<evidence type="ECO:0000259" key="2">
    <source>
        <dbReference type="Pfam" id="PF20441"/>
    </source>
</evidence>
<comment type="caution">
    <text evidence="3">The sequence shown here is derived from an EMBL/GenBank/DDBJ whole genome shotgun (WGS) entry which is preliminary data.</text>
</comment>
<dbReference type="AlphaFoldDB" id="A0AAP6WMK5"/>
<dbReference type="Pfam" id="PF20441">
    <property type="entry name" value="TerL_nuclease"/>
    <property type="match status" value="1"/>
</dbReference>
<dbReference type="GO" id="GO:0004519">
    <property type="term" value="F:endonuclease activity"/>
    <property type="evidence" value="ECO:0007669"/>
    <property type="project" value="InterPro"/>
</dbReference>
<feature type="domain" description="Terminase large subunit-like ATPase" evidence="1">
    <location>
        <begin position="82"/>
        <end position="256"/>
    </location>
</feature>
<dbReference type="InterPro" id="IPR005021">
    <property type="entry name" value="Terminase_largesu-like"/>
</dbReference>
<evidence type="ECO:0000313" key="3">
    <source>
        <dbReference type="EMBL" id="NGU29501.1"/>
    </source>
</evidence>
<gene>
    <name evidence="3" type="ORF">G6Z34_05140</name>
</gene>
<proteinExistence type="predicted"/>
<dbReference type="RefSeq" id="WP_003459608.1">
    <property type="nucleotide sequence ID" value="NZ_CATNWT010000001.1"/>
</dbReference>
<dbReference type="InterPro" id="IPR046462">
    <property type="entry name" value="TerL_nuclease"/>
</dbReference>
<reference evidence="3 4" key="1">
    <citation type="submission" date="2020-02" db="EMBL/GenBank/DDBJ databases">
        <title>Genomic Insights into the Phylogeny and Genetic Plasticity of the Human and Animal Enteric Pathogen Clostridium perfringens.</title>
        <authorList>
            <person name="Feng Y."/>
            <person name="Hu Y."/>
        </authorList>
    </citation>
    <scope>NUCLEOTIDE SEQUENCE [LARGE SCALE GENOMIC DNA]</scope>
    <source>
        <strain evidence="3 4">CP-40</strain>
    </source>
</reference>
<dbReference type="Proteomes" id="UP000481454">
    <property type="component" value="Unassembled WGS sequence"/>
</dbReference>
<accession>A0AAP6WMK5</accession>
<evidence type="ECO:0000259" key="1">
    <source>
        <dbReference type="Pfam" id="PF03354"/>
    </source>
</evidence>
<dbReference type="PANTHER" id="PTHR41287:SF1">
    <property type="entry name" value="PROTEIN YMFN"/>
    <property type="match status" value="1"/>
</dbReference>
<dbReference type="Gene3D" id="3.40.50.300">
    <property type="entry name" value="P-loop containing nucleotide triphosphate hydrolases"/>
    <property type="match status" value="1"/>
</dbReference>
<dbReference type="EMBL" id="JAALLZ010000001">
    <property type="protein sequence ID" value="NGU29501.1"/>
    <property type="molecule type" value="Genomic_DNA"/>
</dbReference>
<protein>
    <submittedName>
        <fullName evidence="3">Terminase large subunit</fullName>
    </submittedName>
</protein>
<dbReference type="InterPro" id="IPR027417">
    <property type="entry name" value="P-loop_NTPase"/>
</dbReference>
<organism evidence="3 4">
    <name type="scientific">Clostridium perfringens</name>
    <dbReference type="NCBI Taxonomy" id="1502"/>
    <lineage>
        <taxon>Bacteria</taxon>
        <taxon>Bacillati</taxon>
        <taxon>Bacillota</taxon>
        <taxon>Clostridia</taxon>
        <taxon>Eubacteriales</taxon>
        <taxon>Clostridiaceae</taxon>
        <taxon>Clostridium</taxon>
    </lineage>
</organism>
<name>A0AAP6WMK5_CLOPF</name>